<evidence type="ECO:0000313" key="2">
    <source>
        <dbReference type="EMBL" id="CFE50642.1"/>
    </source>
</evidence>
<reference evidence="6 7" key="2">
    <citation type="submission" date="2015-03" db="EMBL/GenBank/DDBJ databases">
        <authorList>
            <consortium name="Pathogen Informatics"/>
        </authorList>
    </citation>
    <scope>NUCLEOTIDE SEQUENCE [LARGE SCALE GENOMIC DNA]</scope>
    <source>
        <strain evidence="2 8">H09601792</strain>
        <strain evidence="6">K00500041</strain>
        <strain evidence="7">N09902308</strain>
        <strain evidence="3 9">P00601463</strain>
    </source>
</reference>
<dbReference type="AlphaFoldDB" id="A0A0T9ERX9"/>
<dbReference type="Proteomes" id="UP000046947">
    <property type="component" value="Unassembled WGS sequence"/>
</dbReference>
<evidence type="ECO:0000313" key="9">
    <source>
        <dbReference type="Proteomes" id="UP000048600"/>
    </source>
</evidence>
<protein>
    <submittedName>
        <fullName evidence="4">Uncharacterized protein</fullName>
    </submittedName>
</protein>
<evidence type="ECO:0000313" key="6">
    <source>
        <dbReference type="Proteomes" id="UP000038802"/>
    </source>
</evidence>
<evidence type="ECO:0000313" key="5">
    <source>
        <dbReference type="EMBL" id="COZ60891.1"/>
    </source>
</evidence>
<evidence type="ECO:0000313" key="3">
    <source>
        <dbReference type="EMBL" id="COV87610.1"/>
    </source>
</evidence>
<reference evidence="5" key="3">
    <citation type="submission" date="2015-03" db="EMBL/GenBank/DDBJ databases">
        <authorList>
            <consortium name="Pathogen Informatics"/>
            <person name="Murphy D."/>
        </authorList>
    </citation>
    <scope>NUCLEOTIDE SEQUENCE</scope>
    <source>
        <strain evidence="5">N09902308</strain>
    </source>
</reference>
<dbReference type="Proteomes" id="UP000048600">
    <property type="component" value="Unassembled WGS sequence"/>
</dbReference>
<sequence>MRARPDARQLDNSQPAQRTRHECTGLSSPIDALDGVSTKIMSPQLGDGVVD</sequence>
<evidence type="ECO:0000256" key="1">
    <source>
        <dbReference type="SAM" id="MobiDB-lite"/>
    </source>
</evidence>
<feature type="region of interest" description="Disordered" evidence="1">
    <location>
        <begin position="1"/>
        <end position="51"/>
    </location>
</feature>
<organism evidence="4 6">
    <name type="scientific">Mycobacterium tuberculosis</name>
    <dbReference type="NCBI Taxonomy" id="1773"/>
    <lineage>
        <taxon>Bacteria</taxon>
        <taxon>Bacillati</taxon>
        <taxon>Actinomycetota</taxon>
        <taxon>Actinomycetes</taxon>
        <taxon>Mycobacteriales</taxon>
        <taxon>Mycobacteriaceae</taxon>
        <taxon>Mycobacterium</taxon>
        <taxon>Mycobacterium tuberculosis complex</taxon>
    </lineage>
</organism>
<proteinExistence type="predicted"/>
<dbReference type="Proteomes" id="UP000039021">
    <property type="component" value="Unassembled WGS sequence"/>
</dbReference>
<gene>
    <name evidence="2" type="ORF">ERS007688_01762</name>
    <name evidence="4" type="ORF">ERS007703_02833</name>
    <name evidence="5" type="ORF">ERS007739_03948</name>
    <name evidence="3" type="ORF">ERS007741_00854</name>
</gene>
<dbReference type="Proteomes" id="UP000038802">
    <property type="component" value="Unassembled WGS sequence"/>
</dbReference>
<name>A0A0T9ERX9_MYCTX</name>
<evidence type="ECO:0000313" key="7">
    <source>
        <dbReference type="Proteomes" id="UP000039021"/>
    </source>
</evidence>
<evidence type="ECO:0000313" key="8">
    <source>
        <dbReference type="Proteomes" id="UP000046947"/>
    </source>
</evidence>
<dbReference type="EMBL" id="CSAE01000336">
    <property type="protein sequence ID" value="COW12661.1"/>
    <property type="molecule type" value="Genomic_DNA"/>
</dbReference>
<accession>A0A0T9ERX9</accession>
<dbReference type="EMBL" id="CFOH01000246">
    <property type="protein sequence ID" value="CFE50642.1"/>
    <property type="molecule type" value="Genomic_DNA"/>
</dbReference>
<evidence type="ECO:0000313" key="4">
    <source>
        <dbReference type="EMBL" id="COW12661.1"/>
    </source>
</evidence>
<dbReference type="EMBL" id="CHKL01000059">
    <property type="protein sequence ID" value="COV87610.1"/>
    <property type="molecule type" value="Genomic_DNA"/>
</dbReference>
<reference evidence="4" key="1">
    <citation type="submission" date="2015-03" db="EMBL/GenBank/DDBJ databases">
        <authorList>
            <person name="Murphy D."/>
        </authorList>
    </citation>
    <scope>NUCLEOTIDE SEQUENCE [LARGE SCALE GENOMIC DNA]</scope>
    <source>
        <strain evidence="4">K00500041</strain>
    </source>
</reference>
<dbReference type="EMBL" id="CSBK01002220">
    <property type="protein sequence ID" value="COZ60891.1"/>
    <property type="molecule type" value="Genomic_DNA"/>
</dbReference>